<sequence length="82" mass="9267">MTTIIVKPAKENSKTRRYRQRGEVMAKRREDADTAKKLSKAWAKLTRVELTAQRPIYSGSCCLPEVAMFAAGHRKSKSVTAR</sequence>
<protein>
    <recommendedName>
        <fullName evidence="4">Transcriptional regulator</fullName>
    </recommendedName>
</protein>
<gene>
    <name evidence="2" type="ORF">I5U16_01785</name>
</gene>
<dbReference type="InterPro" id="IPR057902">
    <property type="entry name" value="N_peptide"/>
</dbReference>
<accession>A0ABS0LU82</accession>
<evidence type="ECO:0000313" key="2">
    <source>
        <dbReference type="EMBL" id="MBH1918889.1"/>
    </source>
</evidence>
<evidence type="ECO:0000256" key="1">
    <source>
        <dbReference type="SAM" id="MobiDB-lite"/>
    </source>
</evidence>
<evidence type="ECO:0000313" key="3">
    <source>
        <dbReference type="Proteomes" id="UP000635335"/>
    </source>
</evidence>
<organism evidence="2 3">
    <name type="scientific">Serratia surfactantfaciens</name>
    <dbReference type="NCBI Taxonomy" id="2741499"/>
    <lineage>
        <taxon>Bacteria</taxon>
        <taxon>Pseudomonadati</taxon>
        <taxon>Pseudomonadota</taxon>
        <taxon>Gammaproteobacteria</taxon>
        <taxon>Enterobacterales</taxon>
        <taxon>Yersiniaceae</taxon>
        <taxon>Serratia</taxon>
    </lineage>
</organism>
<reference evidence="2 3" key="1">
    <citation type="submission" date="2020-11" db="EMBL/GenBank/DDBJ databases">
        <title>Enhanced detection system for hospital associated transmission using whole genome sequencing surveillance.</title>
        <authorList>
            <person name="Harrison L.H."/>
            <person name="Van Tyne D."/>
            <person name="Marsh J.W."/>
            <person name="Griffith M.P."/>
            <person name="Snyder D.J."/>
            <person name="Cooper V.S."/>
            <person name="Mustapha M."/>
        </authorList>
    </citation>
    <scope>NUCLEOTIDE SEQUENCE [LARGE SCALE GENOMIC DNA]</scope>
    <source>
        <strain evidence="2 3">SER00227</strain>
    </source>
</reference>
<dbReference type="Proteomes" id="UP000635335">
    <property type="component" value="Unassembled WGS sequence"/>
</dbReference>
<keyword evidence="3" id="KW-1185">Reference proteome</keyword>
<name>A0ABS0LU82_9GAMM</name>
<comment type="caution">
    <text evidence="2">The sequence shown here is derived from an EMBL/GenBank/DDBJ whole genome shotgun (WGS) entry which is preliminary data.</text>
</comment>
<evidence type="ECO:0008006" key="4">
    <source>
        <dbReference type="Google" id="ProtNLM"/>
    </source>
</evidence>
<feature type="region of interest" description="Disordered" evidence="1">
    <location>
        <begin position="11"/>
        <end position="31"/>
    </location>
</feature>
<proteinExistence type="predicted"/>
<dbReference type="Pfam" id="PF25694">
    <property type="entry name" value="N_peptide"/>
    <property type="match status" value="1"/>
</dbReference>
<dbReference type="EMBL" id="JADUMB010000001">
    <property type="protein sequence ID" value="MBH1918889.1"/>
    <property type="molecule type" value="Genomic_DNA"/>
</dbReference>